<protein>
    <submittedName>
        <fullName evidence="4">Uncharacterized protein</fullName>
    </submittedName>
</protein>
<organism evidence="4 5">
    <name type="scientific">Panicum miliaceum</name>
    <name type="common">Proso millet</name>
    <name type="synonym">Broomcorn millet</name>
    <dbReference type="NCBI Taxonomy" id="4540"/>
    <lineage>
        <taxon>Eukaryota</taxon>
        <taxon>Viridiplantae</taxon>
        <taxon>Streptophyta</taxon>
        <taxon>Embryophyta</taxon>
        <taxon>Tracheophyta</taxon>
        <taxon>Spermatophyta</taxon>
        <taxon>Magnoliopsida</taxon>
        <taxon>Liliopsida</taxon>
        <taxon>Poales</taxon>
        <taxon>Poaceae</taxon>
        <taxon>PACMAD clade</taxon>
        <taxon>Panicoideae</taxon>
        <taxon>Panicodae</taxon>
        <taxon>Paniceae</taxon>
        <taxon>Panicinae</taxon>
        <taxon>Panicum</taxon>
        <taxon>Panicum sect. Panicum</taxon>
    </lineage>
</organism>
<evidence type="ECO:0000256" key="2">
    <source>
        <dbReference type="ARBA" id="ARBA00023242"/>
    </source>
</evidence>
<dbReference type="Proteomes" id="UP000275267">
    <property type="component" value="Unassembled WGS sequence"/>
</dbReference>
<dbReference type="GO" id="GO:0000470">
    <property type="term" value="P:maturation of LSU-rRNA"/>
    <property type="evidence" value="ECO:0007669"/>
    <property type="project" value="TreeGrafter"/>
</dbReference>
<comment type="subcellular location">
    <subcellularLocation>
        <location evidence="1">Nucleus</location>
    </subcellularLocation>
</comment>
<dbReference type="GO" id="GO:0030687">
    <property type="term" value="C:preribosome, large subunit precursor"/>
    <property type="evidence" value="ECO:0007669"/>
    <property type="project" value="TreeGrafter"/>
</dbReference>
<keyword evidence="2" id="KW-0539">Nucleus</keyword>
<dbReference type="GO" id="GO:0000460">
    <property type="term" value="P:maturation of 5.8S rRNA"/>
    <property type="evidence" value="ECO:0007669"/>
    <property type="project" value="TreeGrafter"/>
</dbReference>
<dbReference type="GO" id="GO:0005730">
    <property type="term" value="C:nucleolus"/>
    <property type="evidence" value="ECO:0007669"/>
    <property type="project" value="TreeGrafter"/>
</dbReference>
<dbReference type="EMBL" id="PQIB02000012">
    <property type="protein sequence ID" value="RLM78232.1"/>
    <property type="molecule type" value="Genomic_DNA"/>
</dbReference>
<evidence type="ECO:0000256" key="3">
    <source>
        <dbReference type="SAM" id="MobiDB-lite"/>
    </source>
</evidence>
<sequence length="165" mass="19006">MSDDVVWHCIRHGHCIFCRNPYNMTASATGAPAPSPTAATPPSAITMEFWPQLLVHKIKQRLTKMTQYRIRMRKLQLKVSDIVKLESEDEEYDIQYVEPNENEMEMDDMEDFKGSECGYTDADDDLLDEQVAKKQKRSKIGKRSTKVTSELEQDEDTGVRQMTLV</sequence>
<dbReference type="OrthoDB" id="10251342at2759"/>
<dbReference type="PANTHER" id="PTHR23405:SF4">
    <property type="entry name" value="PROTEIN MAK16 HOMOLOG"/>
    <property type="match status" value="1"/>
</dbReference>
<name>A0A3L6QET2_PANMI</name>
<evidence type="ECO:0000313" key="5">
    <source>
        <dbReference type="Proteomes" id="UP000275267"/>
    </source>
</evidence>
<reference evidence="5" key="1">
    <citation type="journal article" date="2019" name="Nat. Commun.">
        <title>The genome of broomcorn millet.</title>
        <authorList>
            <person name="Zou C."/>
            <person name="Miki D."/>
            <person name="Li D."/>
            <person name="Tang Q."/>
            <person name="Xiao L."/>
            <person name="Rajput S."/>
            <person name="Deng P."/>
            <person name="Jia W."/>
            <person name="Huang R."/>
            <person name="Zhang M."/>
            <person name="Sun Y."/>
            <person name="Hu J."/>
            <person name="Fu X."/>
            <person name="Schnable P.S."/>
            <person name="Li F."/>
            <person name="Zhang H."/>
            <person name="Feng B."/>
            <person name="Zhu X."/>
            <person name="Liu R."/>
            <person name="Schnable J.C."/>
            <person name="Zhu J.-K."/>
            <person name="Zhang H."/>
        </authorList>
    </citation>
    <scope>NUCLEOTIDE SEQUENCE [LARGE SCALE GENOMIC DNA]</scope>
</reference>
<dbReference type="PANTHER" id="PTHR23405">
    <property type="entry name" value="MAINTENANCE OF KILLER 16 MAK16 PROTEIN-RELATED"/>
    <property type="match status" value="1"/>
</dbReference>
<evidence type="ECO:0000313" key="4">
    <source>
        <dbReference type="EMBL" id="RLM78232.1"/>
    </source>
</evidence>
<evidence type="ECO:0000256" key="1">
    <source>
        <dbReference type="ARBA" id="ARBA00004123"/>
    </source>
</evidence>
<keyword evidence="5" id="KW-1185">Reference proteome</keyword>
<accession>A0A3L6QET2</accession>
<dbReference type="STRING" id="4540.A0A3L6QET2"/>
<proteinExistence type="predicted"/>
<gene>
    <name evidence="4" type="ORF">C2845_PM12G16530</name>
</gene>
<comment type="caution">
    <text evidence="4">The sequence shown here is derived from an EMBL/GenBank/DDBJ whole genome shotgun (WGS) entry which is preliminary data.</text>
</comment>
<dbReference type="AlphaFoldDB" id="A0A3L6QET2"/>
<feature type="region of interest" description="Disordered" evidence="3">
    <location>
        <begin position="132"/>
        <end position="165"/>
    </location>
</feature>
<feature type="compositionally biased region" description="Basic residues" evidence="3">
    <location>
        <begin position="133"/>
        <end position="145"/>
    </location>
</feature>